<sequence length="328" mass="35874">MKLTSPDLSRLGPRPGFARGLCTPFELRLMGVDERTTAKLVAAGELVRLRRGCLATREAAAPPQAVHARDVAARLLALRAHAWRHYCANRSWNFAYSAVSGAALHGLALWTPERRLHIIQEFTSSRGDHATDVMKTERSLAGSIVIDGLPATSVTDTVVDCLRILDFEPAMIVCESALSRGVPRNELEGAVDQAARRRGIGRARSVLSSASALSESAAETRVRLLLLALALSAGQPVQQFKVVVGGRNYRLDYAWPDILVALEIDGRLKYFGGPPTAEVLLAEREREKALTNMGWVVVRITWSDLAHPARVEAMLARAFARARRMRAA</sequence>
<dbReference type="AlphaFoldDB" id="A0AB39L1B3"/>
<dbReference type="InterPro" id="IPR011335">
    <property type="entry name" value="Restrct_endonuc-II-like"/>
</dbReference>
<reference evidence="1" key="1">
    <citation type="submission" date="2024-07" db="EMBL/GenBank/DDBJ databases">
        <authorList>
            <person name="fu j."/>
        </authorList>
    </citation>
    <scope>NUCLEOTIDE SEQUENCE</scope>
    <source>
        <strain evidence="1">P10A9</strain>
    </source>
</reference>
<accession>A0AB39L1B3</accession>
<dbReference type="RefSeq" id="WP_369044929.1">
    <property type="nucleotide sequence ID" value="NZ_CP163302.1"/>
</dbReference>
<protein>
    <recommendedName>
        <fullName evidence="2">DUF559 domain-containing protein</fullName>
    </recommendedName>
</protein>
<dbReference type="KEGG" id="spue:AB5L97_12630"/>
<organism evidence="1">
    <name type="scientific">Sinomonas puerhi</name>
    <dbReference type="NCBI Taxonomy" id="3238584"/>
    <lineage>
        <taxon>Bacteria</taxon>
        <taxon>Bacillati</taxon>
        <taxon>Actinomycetota</taxon>
        <taxon>Actinomycetes</taxon>
        <taxon>Micrococcales</taxon>
        <taxon>Micrococcaceae</taxon>
        <taxon>Sinomonas</taxon>
    </lineage>
</organism>
<dbReference type="EMBL" id="CP163302">
    <property type="protein sequence ID" value="XDP44124.1"/>
    <property type="molecule type" value="Genomic_DNA"/>
</dbReference>
<evidence type="ECO:0008006" key="2">
    <source>
        <dbReference type="Google" id="ProtNLM"/>
    </source>
</evidence>
<dbReference type="SUPFAM" id="SSF52980">
    <property type="entry name" value="Restriction endonuclease-like"/>
    <property type="match status" value="1"/>
</dbReference>
<proteinExistence type="predicted"/>
<evidence type="ECO:0000313" key="1">
    <source>
        <dbReference type="EMBL" id="XDP44124.1"/>
    </source>
</evidence>
<name>A0AB39L1B3_9MICC</name>
<gene>
    <name evidence="1" type="ORF">AB5L97_12630</name>
</gene>